<dbReference type="InterPro" id="IPR013240">
    <property type="entry name" value="DNA-dir_RNA_pol1_su_RPA34"/>
</dbReference>
<feature type="region of interest" description="Disordered" evidence="1">
    <location>
        <begin position="122"/>
        <end position="150"/>
    </location>
</feature>
<evidence type="ECO:0000256" key="1">
    <source>
        <dbReference type="SAM" id="MobiDB-lite"/>
    </source>
</evidence>
<feature type="compositionally biased region" description="Basic residues" evidence="1">
    <location>
        <begin position="132"/>
        <end position="141"/>
    </location>
</feature>
<evidence type="ECO:0000313" key="2">
    <source>
        <dbReference type="EMBL" id="CAJ0948409.1"/>
    </source>
</evidence>
<dbReference type="Proteomes" id="UP001176940">
    <property type="component" value="Unassembled WGS sequence"/>
</dbReference>
<dbReference type="EMBL" id="CAUEEQ010028420">
    <property type="protein sequence ID" value="CAJ0948409.1"/>
    <property type="molecule type" value="Genomic_DNA"/>
</dbReference>
<protein>
    <recommendedName>
        <fullName evidence="4">Mediator complex subunit 19</fullName>
    </recommendedName>
</protein>
<evidence type="ECO:0008006" key="4">
    <source>
        <dbReference type="Google" id="ProtNLM"/>
    </source>
</evidence>
<gene>
    <name evidence="2" type="ORF">RIMI_LOCUS12142171</name>
</gene>
<evidence type="ECO:0000313" key="3">
    <source>
        <dbReference type="Proteomes" id="UP001176940"/>
    </source>
</evidence>
<sequence>MELWLIKAPADFSPESFNSHRFPLSGYKMQRIKDGGVKKYYHMVSTPGPTLPLCAFLQPSGLPKDQLQAASPLQGVITLSEAHGDHTALHSVPDRPPLSLPQGLKQRFSPFGAIAPNVSEVNREDSQLLGSTKKKKRAKKRKQEEVVADA</sequence>
<keyword evidence="3" id="KW-1185">Reference proteome</keyword>
<proteinExistence type="predicted"/>
<dbReference type="Pfam" id="PF08208">
    <property type="entry name" value="RNA_polI_A34"/>
    <property type="match status" value="1"/>
</dbReference>
<name>A0ABN9LTG9_9NEOB</name>
<accession>A0ABN9LTG9</accession>
<organism evidence="2 3">
    <name type="scientific">Ranitomeya imitator</name>
    <name type="common">mimic poison frog</name>
    <dbReference type="NCBI Taxonomy" id="111125"/>
    <lineage>
        <taxon>Eukaryota</taxon>
        <taxon>Metazoa</taxon>
        <taxon>Chordata</taxon>
        <taxon>Craniata</taxon>
        <taxon>Vertebrata</taxon>
        <taxon>Euteleostomi</taxon>
        <taxon>Amphibia</taxon>
        <taxon>Batrachia</taxon>
        <taxon>Anura</taxon>
        <taxon>Neobatrachia</taxon>
        <taxon>Hyloidea</taxon>
        <taxon>Dendrobatidae</taxon>
        <taxon>Dendrobatinae</taxon>
        <taxon>Ranitomeya</taxon>
    </lineage>
</organism>
<reference evidence="2" key="1">
    <citation type="submission" date="2023-07" db="EMBL/GenBank/DDBJ databases">
        <authorList>
            <person name="Stuckert A."/>
        </authorList>
    </citation>
    <scope>NUCLEOTIDE SEQUENCE</scope>
</reference>
<comment type="caution">
    <text evidence="2">The sequence shown here is derived from an EMBL/GenBank/DDBJ whole genome shotgun (WGS) entry which is preliminary data.</text>
</comment>